<keyword evidence="3" id="KW-1185">Reference proteome</keyword>
<protein>
    <recommendedName>
        <fullName evidence="4">DUF834 domain-containing protein</fullName>
    </recommendedName>
</protein>
<organism evidence="2">
    <name type="scientific">Oryza punctata</name>
    <name type="common">Red rice</name>
    <dbReference type="NCBI Taxonomy" id="4537"/>
    <lineage>
        <taxon>Eukaryota</taxon>
        <taxon>Viridiplantae</taxon>
        <taxon>Streptophyta</taxon>
        <taxon>Embryophyta</taxon>
        <taxon>Tracheophyta</taxon>
        <taxon>Spermatophyta</taxon>
        <taxon>Magnoliopsida</taxon>
        <taxon>Liliopsida</taxon>
        <taxon>Poales</taxon>
        <taxon>Poaceae</taxon>
        <taxon>BOP clade</taxon>
        <taxon>Oryzoideae</taxon>
        <taxon>Oryzeae</taxon>
        <taxon>Oryzinae</taxon>
        <taxon>Oryza</taxon>
    </lineage>
</organism>
<dbReference type="Gramene" id="OPUNC08G21840.1">
    <property type="protein sequence ID" value="OPUNC08G21840.1"/>
    <property type="gene ID" value="OPUNC08G21840"/>
</dbReference>
<reference evidence="2" key="2">
    <citation type="submission" date="2018-05" db="EMBL/GenBank/DDBJ databases">
        <title>OpunRS2 (Oryza punctata Reference Sequence Version 2).</title>
        <authorList>
            <person name="Zhang J."/>
            <person name="Kudrna D."/>
            <person name="Lee S."/>
            <person name="Talag J."/>
            <person name="Welchert J."/>
            <person name="Wing R.A."/>
        </authorList>
    </citation>
    <scope>NUCLEOTIDE SEQUENCE [LARGE SCALE GENOMIC DNA]</scope>
</reference>
<dbReference type="HOGENOM" id="CLU_2816895_0_0_1"/>
<name>A0A0E0LY21_ORYPU</name>
<accession>A0A0E0LY21</accession>
<evidence type="ECO:0008006" key="4">
    <source>
        <dbReference type="Google" id="ProtNLM"/>
    </source>
</evidence>
<feature type="compositionally biased region" description="Basic and acidic residues" evidence="1">
    <location>
        <begin position="32"/>
        <end position="58"/>
    </location>
</feature>
<evidence type="ECO:0000313" key="3">
    <source>
        <dbReference type="Proteomes" id="UP000026962"/>
    </source>
</evidence>
<dbReference type="AlphaFoldDB" id="A0A0E0LY21"/>
<proteinExistence type="predicted"/>
<evidence type="ECO:0000256" key="1">
    <source>
        <dbReference type="SAM" id="MobiDB-lite"/>
    </source>
</evidence>
<dbReference type="Proteomes" id="UP000026962">
    <property type="component" value="Chromosome 8"/>
</dbReference>
<reference evidence="2" key="1">
    <citation type="submission" date="2015-04" db="UniProtKB">
        <authorList>
            <consortium name="EnsemblPlants"/>
        </authorList>
    </citation>
    <scope>IDENTIFICATION</scope>
</reference>
<feature type="region of interest" description="Disordered" evidence="1">
    <location>
        <begin position="23"/>
        <end position="67"/>
    </location>
</feature>
<dbReference type="EnsemblPlants" id="OPUNC08G21840.1">
    <property type="protein sequence ID" value="OPUNC08G21840.1"/>
    <property type="gene ID" value="OPUNC08G21840"/>
</dbReference>
<evidence type="ECO:0000313" key="2">
    <source>
        <dbReference type="EnsemblPlants" id="OPUNC08G21840.1"/>
    </source>
</evidence>
<sequence>MADGGSGFGDAALLWLTQGNGGGVAQVGSADVDDRGQADGWRHGEEGTRQRARCEDKGSGCGAAVTG</sequence>